<reference evidence="2" key="1">
    <citation type="submission" date="2016-10" db="EMBL/GenBank/DDBJ databases">
        <authorList>
            <person name="Varghese N."/>
            <person name="Submissions S."/>
        </authorList>
    </citation>
    <scope>NUCLEOTIDE SEQUENCE [LARGE SCALE GENOMIC DNA]</scope>
    <source>
        <strain evidence="2">M83</strain>
    </source>
</reference>
<keyword evidence="1" id="KW-0808">Transferase</keyword>
<dbReference type="GO" id="GO:0160105">
    <property type="term" value="F:tRNA (adenine(22)-N1)-methyltransferase activity"/>
    <property type="evidence" value="ECO:0007669"/>
    <property type="project" value="InterPro"/>
</dbReference>
<dbReference type="InterPro" id="IPR006901">
    <property type="entry name" value="TrmK"/>
</dbReference>
<dbReference type="EMBL" id="FNHZ01000005">
    <property type="protein sequence ID" value="SDN07934.1"/>
    <property type="molecule type" value="Genomic_DNA"/>
</dbReference>
<dbReference type="OrthoDB" id="5881184at2"/>
<accession>A0A1G9YFS0</accession>
<dbReference type="RefSeq" id="WP_074521868.1">
    <property type="nucleotide sequence ID" value="NZ_FNHZ01000005.1"/>
</dbReference>
<gene>
    <name evidence="1" type="ORF">SAMN05216544_1825</name>
</gene>
<dbReference type="AlphaFoldDB" id="A0A1G9YFS0"/>
<dbReference type="Pfam" id="PF12847">
    <property type="entry name" value="Methyltransf_18"/>
    <property type="match status" value="1"/>
</dbReference>
<evidence type="ECO:0000313" key="2">
    <source>
        <dbReference type="Proteomes" id="UP000187651"/>
    </source>
</evidence>
<dbReference type="Proteomes" id="UP000187651">
    <property type="component" value="Unassembled WGS sequence"/>
</dbReference>
<dbReference type="PIRSF" id="PIRSF018637">
    <property type="entry name" value="TrmK"/>
    <property type="match status" value="1"/>
</dbReference>
<dbReference type="SUPFAM" id="SSF53335">
    <property type="entry name" value="S-adenosyl-L-methionine-dependent methyltransferases"/>
    <property type="match status" value="1"/>
</dbReference>
<organism evidence="1 2">
    <name type="scientific">Lachnospira pectinoschiza</name>
    <dbReference type="NCBI Taxonomy" id="28052"/>
    <lineage>
        <taxon>Bacteria</taxon>
        <taxon>Bacillati</taxon>
        <taxon>Bacillota</taxon>
        <taxon>Clostridia</taxon>
        <taxon>Lachnospirales</taxon>
        <taxon>Lachnospiraceae</taxon>
        <taxon>Lachnospira</taxon>
    </lineage>
</organism>
<proteinExistence type="predicted"/>
<dbReference type="GO" id="GO:0032259">
    <property type="term" value="P:methylation"/>
    <property type="evidence" value="ECO:0007669"/>
    <property type="project" value="UniProtKB-KW"/>
</dbReference>
<evidence type="ECO:0000313" key="1">
    <source>
        <dbReference type="EMBL" id="SDN07934.1"/>
    </source>
</evidence>
<protein>
    <submittedName>
        <fullName evidence="1">tRNA (Adenine22-N1)-methyltransferase</fullName>
    </submittedName>
</protein>
<keyword evidence="2" id="KW-1185">Reference proteome</keyword>
<dbReference type="PANTHER" id="PTHR38451">
    <property type="entry name" value="TRNA (ADENINE(22)-N(1))-METHYLTRANSFERASE"/>
    <property type="match status" value="1"/>
</dbReference>
<dbReference type="PANTHER" id="PTHR38451:SF1">
    <property type="entry name" value="TRNA (ADENINE(22)-N(1))-METHYLTRANSFERASE"/>
    <property type="match status" value="1"/>
</dbReference>
<sequence length="238" mass="26982">MKVNISERLRNVAEAVEKCNTVADIGCDHGFLPIYLVLTNRASRAIAMDLRKEPVRRAGEHIASFNLSDKITTRISNGLEALSRGEADTITITGMGGMLMRDILIAGNDKLMDGNKFVFSPQSDIDTFRKYLDDNGFVITKEKVIFEAPRFYFIINATLKRGEKMNLSDLELRFGKDFHLGDTKVLQDFLTKELYNNGILCGQLEDEERKGNLSVKAKLDYLKKEQEYRESALKMISK</sequence>
<keyword evidence="1" id="KW-0489">Methyltransferase</keyword>
<dbReference type="InterPro" id="IPR029063">
    <property type="entry name" value="SAM-dependent_MTases_sf"/>
</dbReference>
<dbReference type="Gene3D" id="3.40.50.150">
    <property type="entry name" value="Vaccinia Virus protein VP39"/>
    <property type="match status" value="1"/>
</dbReference>
<name>A0A1G9YFS0_9FIRM</name>